<organism evidence="1 2">
    <name type="scientific">Sporothrix stenoceras</name>
    <dbReference type="NCBI Taxonomy" id="5173"/>
    <lineage>
        <taxon>Eukaryota</taxon>
        <taxon>Fungi</taxon>
        <taxon>Dikarya</taxon>
        <taxon>Ascomycota</taxon>
        <taxon>Pezizomycotina</taxon>
        <taxon>Sordariomycetes</taxon>
        <taxon>Sordariomycetidae</taxon>
        <taxon>Ophiostomatales</taxon>
        <taxon>Ophiostomataceae</taxon>
        <taxon>Sporothrix</taxon>
    </lineage>
</organism>
<evidence type="ECO:0000313" key="1">
    <source>
        <dbReference type="EMBL" id="KAL1889080.1"/>
    </source>
</evidence>
<sequence>MQDAIRTQFNITPDSVMEAMSMLSMAPEGFTAAVQAADIVYKAGTKVEDARANLIKKSFVVLQIGTCEGSLSSLAATSWDFTERVPEIAGEVKKRLAAFLAVVTKRNGDVLHYNGLIETLHKLEAVHRHYVSEAQRLGEHVLGLTPSLPAVYFWLKRLKREYLLQIMQEINNQARALSFWGPMPVKSVTFAPPGPMDGSLQLRLHQETLLGLFEKSYEGFQSGGWHSWPEDKSFLGEGICVSLKASAIESLQETNEALLTITPQAHTDFLDMANVRVTQVRVWLLNATVSAHDPDAPHPRYPLRVKITQCGDDTIWTPDGKPCVFRHTPVTMHFSYETIKFNETKGIFSGAPDPVYGRQDIEHDYAGGPSVPGAADKPPIGPFGVWKIVVRKDVNPGLNLTGVTAGWIEFCGRNKAATSPLQGIE</sequence>
<keyword evidence="2" id="KW-1185">Reference proteome</keyword>
<dbReference type="Proteomes" id="UP001583186">
    <property type="component" value="Unassembled WGS sequence"/>
</dbReference>
<name>A0ABR3YML3_9PEZI</name>
<reference evidence="1 2" key="1">
    <citation type="journal article" date="2024" name="IMA Fungus">
        <title>IMA Genome - F19 : A genome assembly and annotation guide to empower mycologists, including annotated draft genome sequences of Ceratocystis pirilliformis, Diaporthe australafricana, Fusarium ophioides, Paecilomyces lecythidis, and Sporothrix stenoceras.</title>
        <authorList>
            <person name="Aylward J."/>
            <person name="Wilson A.M."/>
            <person name="Visagie C.M."/>
            <person name="Spraker J."/>
            <person name="Barnes I."/>
            <person name="Buitendag C."/>
            <person name="Ceriani C."/>
            <person name="Del Mar Angel L."/>
            <person name="du Plessis D."/>
            <person name="Fuchs T."/>
            <person name="Gasser K."/>
            <person name="Kramer D."/>
            <person name="Li W."/>
            <person name="Munsamy K."/>
            <person name="Piso A."/>
            <person name="Price J.L."/>
            <person name="Sonnekus B."/>
            <person name="Thomas C."/>
            <person name="van der Nest A."/>
            <person name="van Dijk A."/>
            <person name="van Heerden A."/>
            <person name="van Vuuren N."/>
            <person name="Yilmaz N."/>
            <person name="Duong T.A."/>
            <person name="van der Merwe N.A."/>
            <person name="Wingfield M.J."/>
            <person name="Wingfield B.D."/>
        </authorList>
    </citation>
    <scope>NUCLEOTIDE SEQUENCE [LARGE SCALE GENOMIC DNA]</scope>
    <source>
        <strain evidence="1 2">CMW 5346</strain>
    </source>
</reference>
<accession>A0ABR3YML3</accession>
<protein>
    <submittedName>
        <fullName evidence="1">Uncharacterized protein</fullName>
    </submittedName>
</protein>
<gene>
    <name evidence="1" type="ORF">Sste5346_009145</name>
</gene>
<comment type="caution">
    <text evidence="1">The sequence shown here is derived from an EMBL/GenBank/DDBJ whole genome shotgun (WGS) entry which is preliminary data.</text>
</comment>
<proteinExistence type="predicted"/>
<evidence type="ECO:0000313" key="2">
    <source>
        <dbReference type="Proteomes" id="UP001583186"/>
    </source>
</evidence>
<dbReference type="EMBL" id="JAWCUI010000080">
    <property type="protein sequence ID" value="KAL1889080.1"/>
    <property type="molecule type" value="Genomic_DNA"/>
</dbReference>